<accession>A0A6M0RAY7</accession>
<dbReference type="Proteomes" id="UP000473885">
    <property type="component" value="Unassembled WGS sequence"/>
</dbReference>
<gene>
    <name evidence="1" type="ORF">FDF74_04115</name>
</gene>
<sequence length="75" mass="8900">MECPFLSTVDETVECFRECALYNYKHNDGECPFKSLEYNKLKIEEDFDKLDNDPFIVEGMDFIAENYSVTNKHYL</sequence>
<organism evidence="1 2">
    <name type="scientific">Clostridium niameyense</name>
    <dbReference type="NCBI Taxonomy" id="1622073"/>
    <lineage>
        <taxon>Bacteria</taxon>
        <taxon>Bacillati</taxon>
        <taxon>Bacillota</taxon>
        <taxon>Clostridia</taxon>
        <taxon>Eubacteriales</taxon>
        <taxon>Clostridiaceae</taxon>
        <taxon>Clostridium</taxon>
    </lineage>
</organism>
<keyword evidence="2" id="KW-1185">Reference proteome</keyword>
<proteinExistence type="predicted"/>
<name>A0A6M0RAY7_9CLOT</name>
<protein>
    <submittedName>
        <fullName evidence="1">Uncharacterized protein</fullName>
    </submittedName>
</protein>
<evidence type="ECO:0000313" key="2">
    <source>
        <dbReference type="Proteomes" id="UP000473885"/>
    </source>
</evidence>
<reference evidence="1 2" key="1">
    <citation type="submission" date="2019-04" db="EMBL/GenBank/DDBJ databases">
        <title>Genome sequencing of Clostridium botulinum Groups I-IV and Clostridium butyricum.</title>
        <authorList>
            <person name="Brunt J."/>
            <person name="Van Vliet A.H.M."/>
            <person name="Stringer S.C."/>
            <person name="Carter A.T."/>
            <person name="Peck M.W."/>
        </authorList>
    </citation>
    <scope>NUCLEOTIDE SEQUENCE [LARGE SCALE GENOMIC DNA]</scope>
    <source>
        <strain evidence="1 2">IFR 18/094</strain>
    </source>
</reference>
<dbReference type="EMBL" id="SXDP01000002">
    <property type="protein sequence ID" value="NEZ46398.1"/>
    <property type="molecule type" value="Genomic_DNA"/>
</dbReference>
<dbReference type="OrthoDB" id="1938183at2"/>
<dbReference type="AlphaFoldDB" id="A0A6M0RAY7"/>
<comment type="caution">
    <text evidence="1">The sequence shown here is derived from an EMBL/GenBank/DDBJ whole genome shotgun (WGS) entry which is preliminary data.</text>
</comment>
<dbReference type="RefSeq" id="WP_050607678.1">
    <property type="nucleotide sequence ID" value="NZ_CABKUB010000006.1"/>
</dbReference>
<evidence type="ECO:0000313" key="1">
    <source>
        <dbReference type="EMBL" id="NEZ46398.1"/>
    </source>
</evidence>